<name>A0A4Y2WRE3_ARAVE</name>
<dbReference type="Proteomes" id="UP000499080">
    <property type="component" value="Unassembled WGS sequence"/>
</dbReference>
<dbReference type="AlphaFoldDB" id="A0A4Y2WRE3"/>
<keyword evidence="2" id="KW-1185">Reference proteome</keyword>
<evidence type="ECO:0000313" key="1">
    <source>
        <dbReference type="EMBL" id="GBO39174.1"/>
    </source>
</evidence>
<reference evidence="1 2" key="1">
    <citation type="journal article" date="2019" name="Sci. Rep.">
        <title>Orb-weaving spider Araneus ventricosus genome elucidates the spidroin gene catalogue.</title>
        <authorList>
            <person name="Kono N."/>
            <person name="Nakamura H."/>
            <person name="Ohtoshi R."/>
            <person name="Moran D.A.P."/>
            <person name="Shinohara A."/>
            <person name="Yoshida Y."/>
            <person name="Fujiwara M."/>
            <person name="Mori M."/>
            <person name="Tomita M."/>
            <person name="Arakawa K."/>
        </authorList>
    </citation>
    <scope>NUCLEOTIDE SEQUENCE [LARGE SCALE GENOMIC DNA]</scope>
</reference>
<proteinExistence type="predicted"/>
<dbReference type="EMBL" id="BGPR01064099">
    <property type="protein sequence ID" value="GBO39174.1"/>
    <property type="molecule type" value="Genomic_DNA"/>
</dbReference>
<sequence length="94" mass="10991">MHSPTLHHFQTFTAQKLFQLKEKIEIARSKVRTKGWMIKMKSELRGRNARAVFCLIAVNAWLNELAAEEYDMGILKLVNRYDKCLNVGGYYVEK</sequence>
<evidence type="ECO:0000313" key="2">
    <source>
        <dbReference type="Proteomes" id="UP000499080"/>
    </source>
</evidence>
<organism evidence="1 2">
    <name type="scientific">Araneus ventricosus</name>
    <name type="common">Orbweaver spider</name>
    <name type="synonym">Epeira ventricosa</name>
    <dbReference type="NCBI Taxonomy" id="182803"/>
    <lineage>
        <taxon>Eukaryota</taxon>
        <taxon>Metazoa</taxon>
        <taxon>Ecdysozoa</taxon>
        <taxon>Arthropoda</taxon>
        <taxon>Chelicerata</taxon>
        <taxon>Arachnida</taxon>
        <taxon>Araneae</taxon>
        <taxon>Araneomorphae</taxon>
        <taxon>Entelegynae</taxon>
        <taxon>Araneoidea</taxon>
        <taxon>Araneidae</taxon>
        <taxon>Araneus</taxon>
    </lineage>
</organism>
<protein>
    <submittedName>
        <fullName evidence="1">Uncharacterized protein</fullName>
    </submittedName>
</protein>
<accession>A0A4Y2WRE3</accession>
<gene>
    <name evidence="1" type="ORF">AVEN_183442_1</name>
</gene>
<comment type="caution">
    <text evidence="1">The sequence shown here is derived from an EMBL/GenBank/DDBJ whole genome shotgun (WGS) entry which is preliminary data.</text>
</comment>